<feature type="compositionally biased region" description="Low complexity" evidence="1">
    <location>
        <begin position="33"/>
        <end position="43"/>
    </location>
</feature>
<dbReference type="EMBL" id="AJIX01000048">
    <property type="protein sequence ID" value="KGR03357.1"/>
    <property type="molecule type" value="Genomic_DNA"/>
</dbReference>
<name>A0AB34PKV6_CANAX</name>
<proteinExistence type="predicted"/>
<sequence length="128" mass="13228">DSEKNISTVGNNVSSIVGDDVSNTQAITMATSTESATTLTSVSGAKPSVANDATNSVHTTDYTTATTGVQNGSSLSIPSDIPIEISVITPTNSSSSAITIPYENGSNKESIENIKYLALVVFGLMMFM</sequence>
<feature type="non-terminal residue" evidence="2">
    <location>
        <position position="1"/>
    </location>
</feature>
<comment type="caution">
    <text evidence="2">The sequence shown here is derived from an EMBL/GenBank/DDBJ whole genome shotgun (WGS) entry which is preliminary data.</text>
</comment>
<gene>
    <name evidence="2" type="ORF">MG3_05765</name>
</gene>
<protein>
    <submittedName>
        <fullName evidence="2">Uncharacterized protein</fullName>
    </submittedName>
</protein>
<dbReference type="AlphaFoldDB" id="A0AB34PKV6"/>
<evidence type="ECO:0000256" key="1">
    <source>
        <dbReference type="SAM" id="MobiDB-lite"/>
    </source>
</evidence>
<evidence type="ECO:0000313" key="3">
    <source>
        <dbReference type="Proteomes" id="UP000030161"/>
    </source>
</evidence>
<feature type="region of interest" description="Disordered" evidence="1">
    <location>
        <begin position="33"/>
        <end position="56"/>
    </location>
</feature>
<reference evidence="2 3" key="1">
    <citation type="submission" date="2013-12" db="EMBL/GenBank/DDBJ databases">
        <title>The Genome Sequence of Candida albicans P78048.</title>
        <authorList>
            <consortium name="The Broad Institute Genome Sequencing Platform"/>
            <consortium name="The Broad Institute Genome Sequencing Center for Infectious Disease"/>
            <person name="Cuomo C."/>
            <person name="Bennett R."/>
            <person name="Hirakawa M."/>
            <person name="Noverr M."/>
            <person name="Mitchell A."/>
            <person name="Young S.K."/>
            <person name="Zeng Q."/>
            <person name="Gargeya S."/>
            <person name="Fitzgerald M."/>
            <person name="Abouelleil A."/>
            <person name="Alvarado L."/>
            <person name="Berlin A.M."/>
            <person name="Chapman S.B."/>
            <person name="Dewar J."/>
            <person name="Goldberg J."/>
            <person name="Griggs A."/>
            <person name="Gujja S."/>
            <person name="Hansen M."/>
            <person name="Howarth C."/>
            <person name="Imamovic A."/>
            <person name="Larimer J."/>
            <person name="McCowan C."/>
            <person name="Murphy C."/>
            <person name="Pearson M."/>
            <person name="Priest M."/>
            <person name="Roberts A."/>
            <person name="Saif S."/>
            <person name="Shea T."/>
            <person name="Sykes S."/>
            <person name="Wortman J."/>
            <person name="Nusbaum C."/>
            <person name="Birren B."/>
        </authorList>
    </citation>
    <scope>NUCLEOTIDE SEQUENCE [LARGE SCALE GENOMIC DNA]</scope>
    <source>
        <strain evidence="2 3">P78048</strain>
    </source>
</reference>
<accession>A0AB34PKV6</accession>
<dbReference type="Proteomes" id="UP000030161">
    <property type="component" value="Unassembled WGS sequence"/>
</dbReference>
<organism evidence="2 3">
    <name type="scientific">Candida albicans P78048</name>
    <dbReference type="NCBI Taxonomy" id="1094989"/>
    <lineage>
        <taxon>Eukaryota</taxon>
        <taxon>Fungi</taxon>
        <taxon>Dikarya</taxon>
        <taxon>Ascomycota</taxon>
        <taxon>Saccharomycotina</taxon>
        <taxon>Pichiomycetes</taxon>
        <taxon>Debaryomycetaceae</taxon>
        <taxon>Candida/Lodderomyces clade</taxon>
        <taxon>Candida</taxon>
    </lineage>
</organism>
<evidence type="ECO:0000313" key="2">
    <source>
        <dbReference type="EMBL" id="KGR03357.1"/>
    </source>
</evidence>